<dbReference type="Pfam" id="PF04087">
    <property type="entry name" value="DUF389"/>
    <property type="match status" value="1"/>
</dbReference>
<evidence type="ECO:0000256" key="1">
    <source>
        <dbReference type="SAM" id="Phobius"/>
    </source>
</evidence>
<dbReference type="AlphaFoldDB" id="A0A6C0E8T6"/>
<keyword evidence="1" id="KW-1133">Transmembrane helix</keyword>
<feature type="transmembrane region" description="Helical" evidence="1">
    <location>
        <begin position="27"/>
        <end position="44"/>
    </location>
</feature>
<keyword evidence="1" id="KW-0472">Membrane</keyword>
<protein>
    <submittedName>
        <fullName evidence="2">Uncharacterized protein</fullName>
    </submittedName>
</protein>
<feature type="transmembrane region" description="Helical" evidence="1">
    <location>
        <begin position="125"/>
        <end position="145"/>
    </location>
</feature>
<feature type="transmembrane region" description="Helical" evidence="1">
    <location>
        <begin position="79"/>
        <end position="99"/>
    </location>
</feature>
<name>A0A6C0E8T6_9ZZZZ</name>
<accession>A0A6C0E8T6</accession>
<organism evidence="2">
    <name type="scientific">viral metagenome</name>
    <dbReference type="NCBI Taxonomy" id="1070528"/>
    <lineage>
        <taxon>unclassified sequences</taxon>
        <taxon>metagenomes</taxon>
        <taxon>organismal metagenomes</taxon>
    </lineage>
</organism>
<dbReference type="PANTHER" id="PTHR20992:SF9">
    <property type="entry name" value="AT15442P-RELATED"/>
    <property type="match status" value="1"/>
</dbReference>
<feature type="transmembrane region" description="Helical" evidence="1">
    <location>
        <begin position="157"/>
        <end position="177"/>
    </location>
</feature>
<dbReference type="EMBL" id="MN739752">
    <property type="protein sequence ID" value="QHT24980.1"/>
    <property type="molecule type" value="Genomic_DNA"/>
</dbReference>
<proteinExistence type="predicted"/>
<dbReference type="PANTHER" id="PTHR20992">
    <property type="entry name" value="AT15442P-RELATED"/>
    <property type="match status" value="1"/>
</dbReference>
<keyword evidence="1" id="KW-0812">Transmembrane</keyword>
<feature type="transmembrane region" description="Helical" evidence="1">
    <location>
        <begin position="197"/>
        <end position="219"/>
    </location>
</feature>
<evidence type="ECO:0000313" key="2">
    <source>
        <dbReference type="EMBL" id="QHT24980.1"/>
    </source>
</evidence>
<reference evidence="2" key="1">
    <citation type="journal article" date="2020" name="Nature">
        <title>Giant virus diversity and host interactions through global metagenomics.</title>
        <authorList>
            <person name="Schulz F."/>
            <person name="Roux S."/>
            <person name="Paez-Espino D."/>
            <person name="Jungbluth S."/>
            <person name="Walsh D.A."/>
            <person name="Denef V.J."/>
            <person name="McMahon K.D."/>
            <person name="Konstantinidis K.T."/>
            <person name="Eloe-Fadrosh E.A."/>
            <person name="Kyrpides N.C."/>
            <person name="Woyke T."/>
        </authorList>
    </citation>
    <scope>NUCLEOTIDE SEQUENCE</scope>
    <source>
        <strain evidence="2">GVMAG-M-3300023179-150</strain>
    </source>
</reference>
<dbReference type="InterPro" id="IPR005240">
    <property type="entry name" value="DUF389"/>
</dbReference>
<sequence>MTSLCYVELAKMLNTPKIAGSFLSKENLLLTIAAGGASGIGFLYDDYSLILGSMLISPLENTIVQSMLSILLGNKMGSINGLLSLTFLGIFTIGIGFLIGEVNNYFNNYYITPSENMKKITSDQFLLTNFFIGVLCGFFMSYATITKNIAVLHGLSIIIFILPPLVNSGIYASLARYNKVKNNELYLEYKKNSMNSFKISLSNICGLGVGLLLGFLVFCPN</sequence>